<keyword evidence="6 13" id="KW-0949">S-adenosyl-L-methionine</keyword>
<dbReference type="UniPathway" id="UPA00392"/>
<protein>
    <recommendedName>
        <fullName evidence="11 13">S-adenosylmethionine:tRNA ribosyltransferase-isomerase</fullName>
        <ecNumber evidence="10 13">2.4.99.17</ecNumber>
    </recommendedName>
    <alternativeName>
        <fullName evidence="12 13">Queuosine biosynthesis protein QueA</fullName>
    </alternativeName>
</protein>
<dbReference type="OrthoDB" id="9805933at2"/>
<dbReference type="Proteomes" id="UP000295781">
    <property type="component" value="Chromosome"/>
</dbReference>
<dbReference type="InterPro" id="IPR003699">
    <property type="entry name" value="QueA"/>
</dbReference>
<proteinExistence type="inferred from homology"/>
<sequence length="379" mass="40746">MRCELLDYDLPEALIASRPPEQRDGGRLLLLDRGRPAGEVEHAAIRDLDRYVARGALVVVNDTRVVPARLFGRKRGTGGQVEIFLLRRLDDAPAGAEDLAAPPREGARRESAARSERWQAMGRASKPIRPGAVIDLERDGALVAEVLERAEDGVLTVRLSSPAGLSVAAAIDAYGHVPLPPYLGRGDDVSDRERYQTIFARVPGAVAAPTAGLHLSPDLLERLRANEVEIASVTLHVGLGTFQPITVDDLDQHPMHAEVYSVPEATAAAVARARARGAPVVAIGTTVVRALESAADAARPGLVRAQSGETRLLIQPGHRFRVVDALLTNFHLPRSTLLALVFAFAGRERTLLAYRAAVDAGYRFYSYGDAMLIHGADAS</sequence>
<evidence type="ECO:0000256" key="8">
    <source>
        <dbReference type="ARBA" id="ARBA00052751"/>
    </source>
</evidence>
<evidence type="ECO:0000256" key="7">
    <source>
        <dbReference type="ARBA" id="ARBA00022785"/>
    </source>
</evidence>
<dbReference type="PANTHER" id="PTHR30307:SF0">
    <property type="entry name" value="S-ADENOSYLMETHIONINE:TRNA RIBOSYLTRANSFERASE-ISOMERASE"/>
    <property type="match status" value="1"/>
</dbReference>
<dbReference type="EMBL" id="CP012670">
    <property type="protein sequence ID" value="AUX21037.1"/>
    <property type="molecule type" value="Genomic_DNA"/>
</dbReference>
<evidence type="ECO:0000256" key="12">
    <source>
        <dbReference type="ARBA" id="ARBA00076160"/>
    </source>
</evidence>
<keyword evidence="4 13" id="KW-0963">Cytoplasm</keyword>
<keyword evidence="5 13" id="KW-0808">Transferase</keyword>
<comment type="function">
    <text evidence="13">Transfers and isomerizes the ribose moiety from AdoMet to the 7-aminomethyl group of 7-deazaguanine (preQ1-tRNA) to give epoxyqueuosine (oQ-tRNA).</text>
</comment>
<dbReference type="HAMAP" id="MF_00113">
    <property type="entry name" value="QueA"/>
    <property type="match status" value="1"/>
</dbReference>
<dbReference type="Gene3D" id="2.40.10.240">
    <property type="entry name" value="QueA-like"/>
    <property type="match status" value="1"/>
</dbReference>
<evidence type="ECO:0000256" key="13">
    <source>
        <dbReference type="HAMAP-Rule" id="MF_00113"/>
    </source>
</evidence>
<evidence type="ECO:0000256" key="11">
    <source>
        <dbReference type="ARBA" id="ARBA00069325"/>
    </source>
</evidence>
<dbReference type="FunFam" id="3.40.1780.10:FF:000001">
    <property type="entry name" value="S-adenosylmethionine:tRNA ribosyltransferase-isomerase"/>
    <property type="match status" value="1"/>
</dbReference>
<evidence type="ECO:0000256" key="1">
    <source>
        <dbReference type="ARBA" id="ARBA00004496"/>
    </source>
</evidence>
<feature type="region of interest" description="Disordered" evidence="14">
    <location>
        <begin position="96"/>
        <end position="121"/>
    </location>
</feature>
<evidence type="ECO:0000313" key="16">
    <source>
        <dbReference type="Proteomes" id="UP000295781"/>
    </source>
</evidence>
<dbReference type="AlphaFoldDB" id="A0A4P2PW93"/>
<dbReference type="InterPro" id="IPR042119">
    <property type="entry name" value="QueA_dom2"/>
</dbReference>
<dbReference type="InterPro" id="IPR042118">
    <property type="entry name" value="QueA_dom1"/>
</dbReference>
<evidence type="ECO:0000313" key="15">
    <source>
        <dbReference type="EMBL" id="AUX21037.1"/>
    </source>
</evidence>
<comment type="pathway">
    <text evidence="2 13">tRNA modification; tRNA-queuosine biosynthesis.</text>
</comment>
<evidence type="ECO:0000256" key="9">
    <source>
        <dbReference type="ARBA" id="ARBA00061210"/>
    </source>
</evidence>
<organism evidence="15 16">
    <name type="scientific">Sorangium cellulosum</name>
    <name type="common">Polyangium cellulosum</name>
    <dbReference type="NCBI Taxonomy" id="56"/>
    <lineage>
        <taxon>Bacteria</taxon>
        <taxon>Pseudomonadati</taxon>
        <taxon>Myxococcota</taxon>
        <taxon>Polyangia</taxon>
        <taxon>Polyangiales</taxon>
        <taxon>Polyangiaceae</taxon>
        <taxon>Sorangium</taxon>
    </lineage>
</organism>
<gene>
    <name evidence="13" type="primary">queA</name>
    <name evidence="15" type="ORF">SOCEGT47_015150</name>
</gene>
<dbReference type="GO" id="GO:0051075">
    <property type="term" value="F:S-adenosylmethionine:tRNA ribosyltransferase-isomerase activity"/>
    <property type="evidence" value="ECO:0007669"/>
    <property type="project" value="UniProtKB-EC"/>
</dbReference>
<reference evidence="15 16" key="1">
    <citation type="submission" date="2015-09" db="EMBL/GenBank/DDBJ databases">
        <title>Sorangium comparison.</title>
        <authorList>
            <person name="Zaburannyi N."/>
            <person name="Bunk B."/>
            <person name="Overmann J."/>
            <person name="Mueller R."/>
        </authorList>
    </citation>
    <scope>NUCLEOTIDE SEQUENCE [LARGE SCALE GENOMIC DNA]</scope>
    <source>
        <strain evidence="15 16">So ceGT47</strain>
    </source>
</reference>
<dbReference type="GO" id="GO:0005737">
    <property type="term" value="C:cytoplasm"/>
    <property type="evidence" value="ECO:0007669"/>
    <property type="project" value="UniProtKB-SubCell"/>
</dbReference>
<dbReference type="RefSeq" id="WP_129346409.1">
    <property type="nucleotide sequence ID" value="NZ_CP012670.1"/>
</dbReference>
<evidence type="ECO:0000256" key="2">
    <source>
        <dbReference type="ARBA" id="ARBA00004691"/>
    </source>
</evidence>
<comment type="subcellular location">
    <subcellularLocation>
        <location evidence="1 13">Cytoplasm</location>
    </subcellularLocation>
</comment>
<evidence type="ECO:0000256" key="3">
    <source>
        <dbReference type="ARBA" id="ARBA00011245"/>
    </source>
</evidence>
<evidence type="ECO:0000256" key="4">
    <source>
        <dbReference type="ARBA" id="ARBA00022490"/>
    </source>
</evidence>
<evidence type="ECO:0000256" key="14">
    <source>
        <dbReference type="SAM" id="MobiDB-lite"/>
    </source>
</evidence>
<dbReference type="NCBIfam" id="TIGR00113">
    <property type="entry name" value="queA"/>
    <property type="match status" value="1"/>
</dbReference>
<dbReference type="InterPro" id="IPR036100">
    <property type="entry name" value="QueA_sf"/>
</dbReference>
<evidence type="ECO:0000256" key="5">
    <source>
        <dbReference type="ARBA" id="ARBA00022679"/>
    </source>
</evidence>
<comment type="catalytic activity">
    <reaction evidence="8 13">
        <text>7-aminomethyl-7-carbaguanosine(34) in tRNA + S-adenosyl-L-methionine = epoxyqueuosine(34) in tRNA + adenine + L-methionine + 2 H(+)</text>
        <dbReference type="Rhea" id="RHEA:32155"/>
        <dbReference type="Rhea" id="RHEA-COMP:10342"/>
        <dbReference type="Rhea" id="RHEA-COMP:18582"/>
        <dbReference type="ChEBI" id="CHEBI:15378"/>
        <dbReference type="ChEBI" id="CHEBI:16708"/>
        <dbReference type="ChEBI" id="CHEBI:57844"/>
        <dbReference type="ChEBI" id="CHEBI:59789"/>
        <dbReference type="ChEBI" id="CHEBI:82833"/>
        <dbReference type="ChEBI" id="CHEBI:194443"/>
        <dbReference type="EC" id="2.4.99.17"/>
    </reaction>
</comment>
<comment type="similarity">
    <text evidence="9 13">Belongs to the QueA family.</text>
</comment>
<dbReference type="EC" id="2.4.99.17" evidence="10 13"/>
<dbReference type="NCBIfam" id="NF001140">
    <property type="entry name" value="PRK00147.1"/>
    <property type="match status" value="1"/>
</dbReference>
<dbReference type="Gene3D" id="3.40.1780.10">
    <property type="entry name" value="QueA-like"/>
    <property type="match status" value="1"/>
</dbReference>
<dbReference type="PANTHER" id="PTHR30307">
    <property type="entry name" value="S-ADENOSYLMETHIONINE:TRNA RIBOSYLTRANSFERASE-ISOMERASE"/>
    <property type="match status" value="1"/>
</dbReference>
<dbReference type="Pfam" id="PF02547">
    <property type="entry name" value="Queuosine_synth"/>
    <property type="match status" value="1"/>
</dbReference>
<comment type="subunit">
    <text evidence="3 13">Monomer.</text>
</comment>
<name>A0A4P2PW93_SORCE</name>
<evidence type="ECO:0000256" key="6">
    <source>
        <dbReference type="ARBA" id="ARBA00022691"/>
    </source>
</evidence>
<evidence type="ECO:0000256" key="10">
    <source>
        <dbReference type="ARBA" id="ARBA00066503"/>
    </source>
</evidence>
<keyword evidence="7 13" id="KW-0671">Queuosine biosynthesis</keyword>
<dbReference type="GO" id="GO:0008616">
    <property type="term" value="P:tRNA queuosine(34) biosynthetic process"/>
    <property type="evidence" value="ECO:0007669"/>
    <property type="project" value="UniProtKB-UniRule"/>
</dbReference>
<feature type="compositionally biased region" description="Basic and acidic residues" evidence="14">
    <location>
        <begin position="105"/>
        <end position="117"/>
    </location>
</feature>
<dbReference type="SUPFAM" id="SSF111337">
    <property type="entry name" value="QueA-like"/>
    <property type="match status" value="1"/>
</dbReference>
<accession>A0A4P2PW93</accession>